<protein>
    <recommendedName>
        <fullName evidence="1">DUF6036 domain-containing protein</fullName>
    </recommendedName>
</protein>
<dbReference type="RefSeq" id="WP_138854955.1">
    <property type="nucleotide sequence ID" value="NZ_CP040709.1"/>
</dbReference>
<accession>A0A840S616</accession>
<sequence length="183" mass="20215">MTREQLEHIIRAAGRITNQYEFMVIGSQSILGAVPNAPADLTVSMEADIYPWTEPALGDAIEGAIGEGSDFHTTHGYYAQAVDASTADLPSGWQTRLHRIQNANTDDRVAYCLDLPDLFLAKASAGRPKDRAFCTLLFVHRLLSLDAVLTLLPNLPVDADKQARLRRLVNAWFKEAERRNAPA</sequence>
<feature type="domain" description="DUF6036" evidence="1">
    <location>
        <begin position="15"/>
        <end position="177"/>
    </location>
</feature>
<dbReference type="AlphaFoldDB" id="A0A840S616"/>
<dbReference type="OrthoDB" id="1524134at2"/>
<evidence type="ECO:0000259" key="1">
    <source>
        <dbReference type="Pfam" id="PF19502"/>
    </source>
</evidence>
<dbReference type="EMBL" id="JACHHO010000003">
    <property type="protein sequence ID" value="MBB5205022.1"/>
    <property type="molecule type" value="Genomic_DNA"/>
</dbReference>
<dbReference type="InterPro" id="IPR045792">
    <property type="entry name" value="DUF6036"/>
</dbReference>
<reference evidence="2 3" key="1">
    <citation type="submission" date="2020-08" db="EMBL/GenBank/DDBJ databases">
        <title>Genomic Encyclopedia of Type Strains, Phase IV (KMG-IV): sequencing the most valuable type-strain genomes for metagenomic binning, comparative biology and taxonomic classification.</title>
        <authorList>
            <person name="Goeker M."/>
        </authorList>
    </citation>
    <scope>NUCLEOTIDE SEQUENCE [LARGE SCALE GENOMIC DNA]</scope>
    <source>
        <strain evidence="2 3">DSM 23958</strain>
    </source>
</reference>
<comment type="caution">
    <text evidence="2">The sequence shown here is derived from an EMBL/GenBank/DDBJ whole genome shotgun (WGS) entry which is preliminary data.</text>
</comment>
<gene>
    <name evidence="2" type="ORF">HNQ51_002341</name>
</gene>
<proteinExistence type="predicted"/>
<dbReference type="Pfam" id="PF19502">
    <property type="entry name" value="DUF6036"/>
    <property type="match status" value="1"/>
</dbReference>
<keyword evidence="3" id="KW-1185">Reference proteome</keyword>
<organism evidence="2 3">
    <name type="scientific">Inhella inkyongensis</name>
    <dbReference type="NCBI Taxonomy" id="392593"/>
    <lineage>
        <taxon>Bacteria</taxon>
        <taxon>Pseudomonadati</taxon>
        <taxon>Pseudomonadota</taxon>
        <taxon>Betaproteobacteria</taxon>
        <taxon>Burkholderiales</taxon>
        <taxon>Sphaerotilaceae</taxon>
        <taxon>Inhella</taxon>
    </lineage>
</organism>
<name>A0A840S616_9BURK</name>
<dbReference type="Proteomes" id="UP000554837">
    <property type="component" value="Unassembled WGS sequence"/>
</dbReference>
<evidence type="ECO:0000313" key="3">
    <source>
        <dbReference type="Proteomes" id="UP000554837"/>
    </source>
</evidence>
<evidence type="ECO:0000313" key="2">
    <source>
        <dbReference type="EMBL" id="MBB5205022.1"/>
    </source>
</evidence>